<name>A0A7W7CH78_9PSEU</name>
<sequence>MSRAALAAKAAVVAFATITAMAPAAMASSTAGPFEPCSGPVTEYTCTSDANMDPAFARHSVRGHASRYALRHGFSPRNCKETNLDEYMSGIFYYASVTWKCRR</sequence>
<dbReference type="EMBL" id="JACHMH010000001">
    <property type="protein sequence ID" value="MBB4679726.1"/>
    <property type="molecule type" value="Genomic_DNA"/>
</dbReference>
<keyword evidence="1" id="KW-0732">Signal</keyword>
<comment type="caution">
    <text evidence="2">The sequence shown here is derived from an EMBL/GenBank/DDBJ whole genome shotgun (WGS) entry which is preliminary data.</text>
</comment>
<evidence type="ECO:0008006" key="4">
    <source>
        <dbReference type="Google" id="ProtNLM"/>
    </source>
</evidence>
<feature type="chain" id="PRO_5031156415" description="Secreted protein" evidence="1">
    <location>
        <begin position="28"/>
        <end position="103"/>
    </location>
</feature>
<evidence type="ECO:0000313" key="3">
    <source>
        <dbReference type="Proteomes" id="UP000533598"/>
    </source>
</evidence>
<dbReference type="Proteomes" id="UP000533598">
    <property type="component" value="Unassembled WGS sequence"/>
</dbReference>
<dbReference type="RefSeq" id="WP_185005441.1">
    <property type="nucleotide sequence ID" value="NZ_BAAAUI010000001.1"/>
</dbReference>
<protein>
    <recommendedName>
        <fullName evidence="4">Secreted protein</fullName>
    </recommendedName>
</protein>
<proteinExistence type="predicted"/>
<organism evidence="2 3">
    <name type="scientific">Crossiella cryophila</name>
    <dbReference type="NCBI Taxonomy" id="43355"/>
    <lineage>
        <taxon>Bacteria</taxon>
        <taxon>Bacillati</taxon>
        <taxon>Actinomycetota</taxon>
        <taxon>Actinomycetes</taxon>
        <taxon>Pseudonocardiales</taxon>
        <taxon>Pseudonocardiaceae</taxon>
        <taxon>Crossiella</taxon>
    </lineage>
</organism>
<feature type="signal peptide" evidence="1">
    <location>
        <begin position="1"/>
        <end position="27"/>
    </location>
</feature>
<evidence type="ECO:0000256" key="1">
    <source>
        <dbReference type="SAM" id="SignalP"/>
    </source>
</evidence>
<accession>A0A7W7CH78</accession>
<gene>
    <name evidence="2" type="ORF">HNR67_005844</name>
</gene>
<reference evidence="2 3" key="1">
    <citation type="submission" date="2020-08" db="EMBL/GenBank/DDBJ databases">
        <title>Sequencing the genomes of 1000 actinobacteria strains.</title>
        <authorList>
            <person name="Klenk H.-P."/>
        </authorList>
    </citation>
    <scope>NUCLEOTIDE SEQUENCE [LARGE SCALE GENOMIC DNA]</scope>
    <source>
        <strain evidence="2 3">DSM 44230</strain>
    </source>
</reference>
<evidence type="ECO:0000313" key="2">
    <source>
        <dbReference type="EMBL" id="MBB4679726.1"/>
    </source>
</evidence>
<keyword evidence="3" id="KW-1185">Reference proteome</keyword>
<dbReference type="AlphaFoldDB" id="A0A7W7CH78"/>